<dbReference type="GO" id="GO:0016851">
    <property type="term" value="F:magnesium chelatase activity"/>
    <property type="evidence" value="ECO:0007669"/>
    <property type="project" value="UniProtKB-EC"/>
</dbReference>
<dbReference type="Gene3D" id="3.40.50.300">
    <property type="entry name" value="P-loop containing nucleotide triphosphate hydrolases"/>
    <property type="match status" value="1"/>
</dbReference>
<dbReference type="EC" id="6.6.1.1" evidence="2"/>
<dbReference type="PANTHER" id="PTHR30267:SF2">
    <property type="entry name" value="PROTEIN PRKA"/>
    <property type="match status" value="1"/>
</dbReference>
<reference evidence="2 3" key="1">
    <citation type="journal article" date="2010" name="ISME J.">
        <title>Fine-scale evolution: genomic, phenotypic and ecological differentiation in two coexisting Salinibacter ruber strains.</title>
        <authorList>
            <person name="Pena A."/>
            <person name="Teeling H."/>
            <person name="Huerta-Cepas J."/>
            <person name="Santos F."/>
            <person name="Yarza P."/>
            <person name="Brito-Echeverria J."/>
            <person name="Lucio M."/>
            <person name="Schmitt-Kopplin P."/>
            <person name="Meseguer I."/>
            <person name="Schenowitz C."/>
            <person name="Dossat C."/>
            <person name="Barbe V."/>
            <person name="Dopazo J."/>
            <person name="Rossello-Mora R."/>
            <person name="Schuler M."/>
            <person name="Glockner F.O."/>
            <person name="Amann R."/>
            <person name="Gabaldon T."/>
            <person name="Anton J."/>
        </authorList>
    </citation>
    <scope>NUCLEOTIDE SEQUENCE [LARGE SCALE GENOMIC DNA]</scope>
    <source>
        <strain evidence="2 3">M8</strain>
    </source>
</reference>
<feature type="compositionally biased region" description="Acidic residues" evidence="1">
    <location>
        <begin position="544"/>
        <end position="560"/>
    </location>
</feature>
<dbReference type="PANTHER" id="PTHR30267">
    <property type="entry name" value="PROTEIN KINASE PRKA"/>
    <property type="match status" value="1"/>
</dbReference>
<name>D5HBR1_SALRM</name>
<gene>
    <name evidence="2" type="primary">chlI</name>
    <name evidence="2" type="ordered locus">SRM_02545</name>
</gene>
<dbReference type="EMBL" id="FP565814">
    <property type="protein sequence ID" value="CBH25466.1"/>
    <property type="molecule type" value="Genomic_DNA"/>
</dbReference>
<feature type="region of interest" description="Disordered" evidence="1">
    <location>
        <begin position="1"/>
        <end position="21"/>
    </location>
</feature>
<dbReference type="AlphaFoldDB" id="D5HBR1"/>
<dbReference type="SUPFAM" id="SSF52540">
    <property type="entry name" value="P-loop containing nucleoside triphosphate hydrolases"/>
    <property type="match status" value="1"/>
</dbReference>
<proteinExistence type="predicted"/>
<organism evidence="2 3">
    <name type="scientific">Salinibacter ruber (strain M8)</name>
    <dbReference type="NCBI Taxonomy" id="761659"/>
    <lineage>
        <taxon>Bacteria</taxon>
        <taxon>Pseudomonadati</taxon>
        <taxon>Rhodothermota</taxon>
        <taxon>Rhodothermia</taxon>
        <taxon>Rhodothermales</taxon>
        <taxon>Salinibacteraceae</taxon>
        <taxon>Salinibacter</taxon>
    </lineage>
</organism>
<feature type="region of interest" description="Disordered" evidence="1">
    <location>
        <begin position="533"/>
        <end position="566"/>
    </location>
</feature>
<evidence type="ECO:0000313" key="3">
    <source>
        <dbReference type="Proteomes" id="UP000000933"/>
    </source>
</evidence>
<reference evidence="3" key="2">
    <citation type="submission" date="2010-04" db="EMBL/GenBank/DDBJ databases">
        <title>Genome sequence of Salinibacter ruber M8.</title>
        <authorList>
            <consortium name="Genoscope"/>
        </authorList>
    </citation>
    <scope>NUCLEOTIDE SEQUENCE [LARGE SCALE GENOMIC DNA]</scope>
    <source>
        <strain evidence="3">M8</strain>
    </source>
</reference>
<dbReference type="Proteomes" id="UP000000933">
    <property type="component" value="Chromosome"/>
</dbReference>
<accession>D5HBR1</accession>
<evidence type="ECO:0000313" key="2">
    <source>
        <dbReference type="EMBL" id="CBH25466.1"/>
    </source>
</evidence>
<dbReference type="InterPro" id="IPR027417">
    <property type="entry name" value="P-loop_NTPase"/>
</dbReference>
<dbReference type="KEGG" id="srm:SRM_02545"/>
<protein>
    <submittedName>
        <fullName evidence="2">Magnesium-chelatase subunit chlI</fullName>
        <ecNumber evidence="2">6.6.1.1</ecNumber>
    </submittedName>
</protein>
<sequence length="566" mass="62950">MANRPPLVTGSGRNSGSARRVRGTAEGLLRCHSRLILVAVPPTNRRSSMALTDRTTLGELKEADYQVRSVKDELRANLMQKLRAGEEVFPGILGYDETVIPRIQNAILAKHDLILLGLRGQAKSRLIRMLPRLLDDHIPVIEDTPLNEDPFNPITKQGRAIVEERGDDTPIEWLPREARYGEKLATPDTTIADLIGDIDPIKAANERLTYADEEVIHFGIVPRTNRGIFAINELPDLQPRIQVGLFNIMEEQDIQIRGFNVRFPLDVMMVFSANPEDYTSRGNLVTPLKDRIDSQITTHYPKTIETGMSITEQEAWQDRADGAAAVDVHIPQFFREIVEQVAFEARESEYIDQTSGVSVRVTRAALEALISAAERRALLNGEDETTVRVSDLMHVAPAITGKVELVYEGEQEGAEEVALTLIGRAVRALFDEYFPDPSDKEEGRPEYKDVLDWFAQGRSIDLDQDMSDAAYAETLGQIDGLQALAEEYLSPDTTGETHTGMEFVVESLHQHSLVGKEISDGGQTYDDIMGSMLSSIGDGGVPGDDFDEGDFDDDDDDTDDPLSRYR</sequence>
<dbReference type="GO" id="GO:0004672">
    <property type="term" value="F:protein kinase activity"/>
    <property type="evidence" value="ECO:0007669"/>
    <property type="project" value="TreeGrafter"/>
</dbReference>
<keyword evidence="2" id="KW-0436">Ligase</keyword>
<dbReference type="PATRIC" id="fig|761659.10.peg.2771"/>
<dbReference type="HOGENOM" id="CLU_043779_0_0_10"/>
<evidence type="ECO:0000256" key="1">
    <source>
        <dbReference type="SAM" id="MobiDB-lite"/>
    </source>
</evidence>